<keyword evidence="1" id="KW-1133">Transmembrane helix</keyword>
<name>A0ABV2KTR7_9BACI</name>
<keyword evidence="3" id="KW-1185">Reference proteome</keyword>
<feature type="transmembrane region" description="Helical" evidence="1">
    <location>
        <begin position="46"/>
        <end position="63"/>
    </location>
</feature>
<reference evidence="2 3" key="1">
    <citation type="submission" date="2024-06" db="EMBL/GenBank/DDBJ databases">
        <title>Genomic Encyclopedia of Type Strains, Phase IV (KMG-IV): sequencing the most valuable type-strain genomes for metagenomic binning, comparative biology and taxonomic classification.</title>
        <authorList>
            <person name="Goeker M."/>
        </authorList>
    </citation>
    <scope>NUCLEOTIDE SEQUENCE [LARGE SCALE GENOMIC DNA]</scope>
    <source>
        <strain evidence="2 3">DSM 23520</strain>
    </source>
</reference>
<comment type="caution">
    <text evidence="2">The sequence shown here is derived from an EMBL/GenBank/DDBJ whole genome shotgun (WGS) entry which is preliminary data.</text>
</comment>
<evidence type="ECO:0000256" key="1">
    <source>
        <dbReference type="SAM" id="Phobius"/>
    </source>
</evidence>
<keyword evidence="1" id="KW-0812">Transmembrane</keyword>
<dbReference type="EMBL" id="JBEPMX010000001">
    <property type="protein sequence ID" value="MET3681940.1"/>
    <property type="molecule type" value="Genomic_DNA"/>
</dbReference>
<protein>
    <submittedName>
        <fullName evidence="2">CXXC-20-CXXC protein</fullName>
    </submittedName>
</protein>
<sequence length="98" mass="11096">MLTCASCGYQFSYKEALPFSWSTRVGRDCPSCGNRQFYSAESRKKSMYITVFSVIAIFVLNMLNTSAPVMFLVAGVLVVILLLLTPFIFDLSDEEQMW</sequence>
<dbReference type="NCBIfam" id="TIGR04104">
    <property type="entry name" value="cxxc_20_cxxc"/>
    <property type="match status" value="1"/>
</dbReference>
<dbReference type="RefSeq" id="WP_354218270.1">
    <property type="nucleotide sequence ID" value="NZ_JBEPMX010000001.1"/>
</dbReference>
<organism evidence="2 3">
    <name type="scientific">Alkalibacillus flavidus</name>
    <dbReference type="NCBI Taxonomy" id="546021"/>
    <lineage>
        <taxon>Bacteria</taxon>
        <taxon>Bacillati</taxon>
        <taxon>Bacillota</taxon>
        <taxon>Bacilli</taxon>
        <taxon>Bacillales</taxon>
        <taxon>Bacillaceae</taxon>
        <taxon>Alkalibacillus</taxon>
    </lineage>
</organism>
<gene>
    <name evidence="2" type="ORF">ABID56_000019</name>
</gene>
<dbReference type="InterPro" id="IPR026369">
    <property type="entry name" value="CxxC_20_CxxC"/>
</dbReference>
<evidence type="ECO:0000313" key="3">
    <source>
        <dbReference type="Proteomes" id="UP001549167"/>
    </source>
</evidence>
<proteinExistence type="predicted"/>
<feature type="transmembrane region" description="Helical" evidence="1">
    <location>
        <begin position="69"/>
        <end position="89"/>
    </location>
</feature>
<dbReference type="Proteomes" id="UP001549167">
    <property type="component" value="Unassembled WGS sequence"/>
</dbReference>
<evidence type="ECO:0000313" key="2">
    <source>
        <dbReference type="EMBL" id="MET3681940.1"/>
    </source>
</evidence>
<accession>A0ABV2KTR7</accession>
<keyword evidence="1" id="KW-0472">Membrane</keyword>